<dbReference type="PANTHER" id="PTHR20931">
    <property type="entry name" value="TETRATRICOPEPTIDE REPEAT PROTEIN 30"/>
    <property type="match status" value="1"/>
</dbReference>
<keyword evidence="3" id="KW-0966">Cell projection</keyword>
<evidence type="ECO:0000256" key="1">
    <source>
        <dbReference type="ARBA" id="ARBA00022737"/>
    </source>
</evidence>
<keyword evidence="3" id="KW-0969">Cilium</keyword>
<dbReference type="Gene3D" id="1.25.40.10">
    <property type="entry name" value="Tetratricopeptide repeat domain"/>
    <property type="match status" value="3"/>
</dbReference>
<dbReference type="GO" id="GO:0042073">
    <property type="term" value="P:intraciliary transport"/>
    <property type="evidence" value="ECO:0007669"/>
    <property type="project" value="UniProtKB-UniRule"/>
</dbReference>
<evidence type="ECO:0000256" key="3">
    <source>
        <dbReference type="RuleBase" id="RU367070"/>
    </source>
</evidence>
<organism evidence="5 6">
    <name type="scientific">Polypedilum vanderplanki</name>
    <name type="common">Sleeping chironomid midge</name>
    <dbReference type="NCBI Taxonomy" id="319348"/>
    <lineage>
        <taxon>Eukaryota</taxon>
        <taxon>Metazoa</taxon>
        <taxon>Ecdysozoa</taxon>
        <taxon>Arthropoda</taxon>
        <taxon>Hexapoda</taxon>
        <taxon>Insecta</taxon>
        <taxon>Pterygota</taxon>
        <taxon>Neoptera</taxon>
        <taxon>Endopterygota</taxon>
        <taxon>Diptera</taxon>
        <taxon>Nematocera</taxon>
        <taxon>Chironomoidea</taxon>
        <taxon>Chironomidae</taxon>
        <taxon>Chironominae</taxon>
        <taxon>Polypedilum</taxon>
        <taxon>Polypedilum</taxon>
    </lineage>
</organism>
<reference evidence="5" key="1">
    <citation type="submission" date="2021-03" db="EMBL/GenBank/DDBJ databases">
        <title>Chromosome level genome of the anhydrobiotic midge Polypedilum vanderplanki.</title>
        <authorList>
            <person name="Yoshida Y."/>
            <person name="Kikawada T."/>
            <person name="Gusev O."/>
        </authorList>
    </citation>
    <scope>NUCLEOTIDE SEQUENCE</scope>
    <source>
        <strain evidence="5">NIAS01</strain>
        <tissue evidence="5">Whole body or cell culture</tissue>
    </source>
</reference>
<comment type="function">
    <text evidence="3">Required for polyglutamylation of axonemal tubulin. Plays a role in anterograde intraflagellar transport (IFT), the process by which cilia precursors are transported from the base of the cilium to the site of their incorporation at the tip.</text>
</comment>
<dbReference type="SUPFAM" id="SSF48452">
    <property type="entry name" value="TPR-like"/>
    <property type="match status" value="2"/>
</dbReference>
<comment type="caution">
    <text evidence="5">The sequence shown here is derived from an EMBL/GenBank/DDBJ whole genome shotgun (WGS) entry which is preliminary data.</text>
</comment>
<dbReference type="EMBL" id="JADBJN010000002">
    <property type="protein sequence ID" value="KAG5675983.1"/>
    <property type="molecule type" value="Genomic_DNA"/>
</dbReference>
<protein>
    <recommendedName>
        <fullName evidence="3">Tetratricopeptide repeat protein 30</fullName>
    </recommendedName>
</protein>
<sequence>MIPIKGGPIRDSEYTKTIYLMIKENQYSGVINILNSIREASTTRAGLSLLGHCYYQSQDFIEASNCYEMLCDLCPDVPEYKLYYAQCLYQSGLFDEALKVTNMVEAEHLKEKIMQLQSAIYFSIEDYSASQALLVQRQAGTAQALNDEGCLMYQANLYDEALQRFFLSLQSRFNPLCAYNSALCHYRKKEYSQALNMIGEIIERGIRNYPELGIGVQAETEGGARSVGNPPSLSLSGLVQALNLKAAIEYNEGNLEAAREAILDLPPRSEPELDPVTLHNMALTGDESNGTIKLRRLAFLLELGPICPLETFSNLLILCCKSEMFDTAADILAEHAQMTYKYLSPFLYDLLDAIITSQTSLEDAEKKLAVLSSNLATRLRTLSSKVQECRMASDQNALRTALREYENVLREYEPVAMTRAWIFWRENDFTSAEREFRASAEFCSETTTWRLHAAHVLFMRGDKYKEAAAFYEPIVRQSYDDILSVSAIVLANLCVAYIMTSQNEQAEELMRRVERAEERKGNSDGQCLHLCIINLVIGTLYCAKGNFEFGLSRIAHALMVEGEAASTRLCADTWLHVKRCVLGLLCGLAKQTIVLPSIAIQDTINFLHACEIYGLTTPSVIANDENEDTPTIGMESRKLRYLLMKIMEYE</sequence>
<keyword evidence="2 3" id="KW-0802">TPR repeat</keyword>
<proteinExistence type="inferred from homology"/>
<dbReference type="GO" id="GO:0120170">
    <property type="term" value="F:intraciliary transport particle B binding"/>
    <property type="evidence" value="ECO:0007669"/>
    <property type="project" value="TreeGrafter"/>
</dbReference>
<keyword evidence="3" id="KW-0970">Cilium biogenesis/degradation</keyword>
<evidence type="ECO:0000313" key="5">
    <source>
        <dbReference type="EMBL" id="KAG5675983.1"/>
    </source>
</evidence>
<feature type="coiled-coil region" evidence="4">
    <location>
        <begin position="499"/>
        <end position="526"/>
    </location>
</feature>
<accession>A0A9J6C1R8</accession>
<name>A0A9J6C1R8_POLVA</name>
<evidence type="ECO:0000313" key="6">
    <source>
        <dbReference type="Proteomes" id="UP001107558"/>
    </source>
</evidence>
<dbReference type="GO" id="GO:0030992">
    <property type="term" value="C:intraciliary transport particle B"/>
    <property type="evidence" value="ECO:0007669"/>
    <property type="project" value="TreeGrafter"/>
</dbReference>
<dbReference type="AlphaFoldDB" id="A0A9J6C1R8"/>
<keyword evidence="1" id="KW-0677">Repeat</keyword>
<dbReference type="OrthoDB" id="10249577at2759"/>
<evidence type="ECO:0000256" key="4">
    <source>
        <dbReference type="SAM" id="Coils"/>
    </source>
</evidence>
<keyword evidence="4" id="KW-0175">Coiled coil</keyword>
<gene>
    <name evidence="5" type="ORF">PVAND_005839</name>
</gene>
<dbReference type="GO" id="GO:0005879">
    <property type="term" value="C:axonemal microtubule"/>
    <property type="evidence" value="ECO:0007669"/>
    <property type="project" value="UniProtKB-UniRule"/>
</dbReference>
<dbReference type="Proteomes" id="UP001107558">
    <property type="component" value="Chromosome 2"/>
</dbReference>
<dbReference type="PANTHER" id="PTHR20931:SF0">
    <property type="entry name" value="TETRATRICOPEPTIDE REPEAT PROTEIN 30"/>
    <property type="match status" value="1"/>
</dbReference>
<evidence type="ECO:0000256" key="2">
    <source>
        <dbReference type="ARBA" id="ARBA00022803"/>
    </source>
</evidence>
<dbReference type="InterPro" id="IPR039941">
    <property type="entry name" value="TT30"/>
</dbReference>
<comment type="subcellular location">
    <subcellularLocation>
        <location evidence="3">Cell projection</location>
        <location evidence="3">Cilium</location>
    </subcellularLocation>
</comment>
<keyword evidence="6" id="KW-1185">Reference proteome</keyword>
<comment type="similarity">
    <text evidence="3">Belongs to the TTC30/dfy-1/fleer family.</text>
</comment>
<dbReference type="InterPro" id="IPR011990">
    <property type="entry name" value="TPR-like_helical_dom_sf"/>
</dbReference>